<dbReference type="EMBL" id="BPPX01000015">
    <property type="protein sequence ID" value="GJC84549.1"/>
    <property type="molecule type" value="Genomic_DNA"/>
</dbReference>
<proteinExistence type="predicted"/>
<sequence>MPPVRQRSHFFWTSGLEWITLVQMKRTIKSSSFLDEQTYSLRVGLIHSHALRHIKGTAGIKGGQPGDAELSAYTL</sequence>
<protein>
    <submittedName>
        <fullName evidence="1">Uncharacterized protein</fullName>
    </submittedName>
</protein>
<organism evidence="1 2">
    <name type="scientific">Colletotrichum liriopes</name>
    <dbReference type="NCBI Taxonomy" id="708192"/>
    <lineage>
        <taxon>Eukaryota</taxon>
        <taxon>Fungi</taxon>
        <taxon>Dikarya</taxon>
        <taxon>Ascomycota</taxon>
        <taxon>Pezizomycotina</taxon>
        <taxon>Sordariomycetes</taxon>
        <taxon>Hypocreomycetidae</taxon>
        <taxon>Glomerellales</taxon>
        <taxon>Glomerellaceae</taxon>
        <taxon>Colletotrichum</taxon>
        <taxon>Colletotrichum spaethianum species complex</taxon>
    </lineage>
</organism>
<keyword evidence="2" id="KW-1185">Reference proteome</keyword>
<accession>A0AA37LTR3</accession>
<evidence type="ECO:0000313" key="1">
    <source>
        <dbReference type="EMBL" id="GJC84549.1"/>
    </source>
</evidence>
<comment type="caution">
    <text evidence="1">The sequence shown here is derived from an EMBL/GenBank/DDBJ whole genome shotgun (WGS) entry which is preliminary data.</text>
</comment>
<dbReference type="AlphaFoldDB" id="A0AA37LTR3"/>
<gene>
    <name evidence="1" type="ORF">ColLi_07387</name>
</gene>
<dbReference type="Proteomes" id="UP001055172">
    <property type="component" value="Unassembled WGS sequence"/>
</dbReference>
<evidence type="ECO:0000313" key="2">
    <source>
        <dbReference type="Proteomes" id="UP001055172"/>
    </source>
</evidence>
<name>A0AA37LTR3_9PEZI</name>
<reference evidence="1 2" key="1">
    <citation type="submission" date="2021-07" db="EMBL/GenBank/DDBJ databases">
        <title>Genome data of Colletotrichum spaethianum.</title>
        <authorList>
            <person name="Utami Y.D."/>
            <person name="Hiruma K."/>
        </authorList>
    </citation>
    <scope>NUCLEOTIDE SEQUENCE [LARGE SCALE GENOMIC DNA]</scope>
    <source>
        <strain evidence="1 2">MAFF 242679</strain>
    </source>
</reference>